<comment type="caution">
    <text evidence="2">The sequence shown here is derived from an EMBL/GenBank/DDBJ whole genome shotgun (WGS) entry which is preliminary data.</text>
</comment>
<dbReference type="AlphaFoldDB" id="A0A8H3J027"/>
<gene>
    <name evidence="2" type="ORF">IMSHALPRED_000739</name>
</gene>
<dbReference type="Proteomes" id="UP000664534">
    <property type="component" value="Unassembled WGS sequence"/>
</dbReference>
<accession>A0A8H3J027</accession>
<dbReference type="EMBL" id="CAJPDT010000107">
    <property type="protein sequence ID" value="CAF9938270.1"/>
    <property type="molecule type" value="Genomic_DNA"/>
</dbReference>
<protein>
    <submittedName>
        <fullName evidence="2">Uncharacterized protein</fullName>
    </submittedName>
</protein>
<reference evidence="2" key="1">
    <citation type="submission" date="2021-03" db="EMBL/GenBank/DDBJ databases">
        <authorList>
            <person name="Tagirdzhanova G."/>
        </authorList>
    </citation>
    <scope>NUCLEOTIDE SEQUENCE</scope>
</reference>
<evidence type="ECO:0000313" key="3">
    <source>
        <dbReference type="Proteomes" id="UP000664534"/>
    </source>
</evidence>
<feature type="region of interest" description="Disordered" evidence="1">
    <location>
        <begin position="1"/>
        <end position="23"/>
    </location>
</feature>
<proteinExistence type="predicted"/>
<sequence>MSASSQPNNRPPHPPRRDPELQPDMQTLRVTGDMSLALDMAEFDGVPYPNLDFHDQRVYLLAFRALINFSNLNRFGRPFLHPRSHEDRLAAYLSLHAKDLYVVLETNAPFFYSRSRARLTLRALKQVSDGVRPKFETTGYLVKRGQL</sequence>
<organism evidence="2 3">
    <name type="scientific">Imshaugia aleurites</name>
    <dbReference type="NCBI Taxonomy" id="172621"/>
    <lineage>
        <taxon>Eukaryota</taxon>
        <taxon>Fungi</taxon>
        <taxon>Dikarya</taxon>
        <taxon>Ascomycota</taxon>
        <taxon>Pezizomycotina</taxon>
        <taxon>Lecanoromycetes</taxon>
        <taxon>OSLEUM clade</taxon>
        <taxon>Lecanoromycetidae</taxon>
        <taxon>Lecanorales</taxon>
        <taxon>Lecanorineae</taxon>
        <taxon>Parmeliaceae</taxon>
        <taxon>Imshaugia</taxon>
    </lineage>
</organism>
<keyword evidence="3" id="KW-1185">Reference proteome</keyword>
<evidence type="ECO:0000256" key="1">
    <source>
        <dbReference type="SAM" id="MobiDB-lite"/>
    </source>
</evidence>
<evidence type="ECO:0000313" key="2">
    <source>
        <dbReference type="EMBL" id="CAF9938270.1"/>
    </source>
</evidence>
<name>A0A8H3J027_9LECA</name>
<dbReference type="OrthoDB" id="10434963at2759"/>